<organism evidence="6 7">
    <name type="scientific">Ilyomonas limi</name>
    <dbReference type="NCBI Taxonomy" id="2575867"/>
    <lineage>
        <taxon>Bacteria</taxon>
        <taxon>Pseudomonadati</taxon>
        <taxon>Bacteroidota</taxon>
        <taxon>Chitinophagia</taxon>
        <taxon>Chitinophagales</taxon>
        <taxon>Chitinophagaceae</taxon>
        <taxon>Ilyomonas</taxon>
    </lineage>
</organism>
<dbReference type="FunFam" id="3.10.300.10:FF:000001">
    <property type="entry name" value="Putative 3-methyladenine DNA glycosylase"/>
    <property type="match status" value="1"/>
</dbReference>
<dbReference type="EMBL" id="SZQL01000034">
    <property type="protein sequence ID" value="TKK64428.1"/>
    <property type="molecule type" value="Genomic_DNA"/>
</dbReference>
<evidence type="ECO:0000313" key="6">
    <source>
        <dbReference type="EMBL" id="TKK64428.1"/>
    </source>
</evidence>
<dbReference type="HAMAP" id="MF_00527">
    <property type="entry name" value="3MGH"/>
    <property type="match status" value="1"/>
</dbReference>
<comment type="caution">
    <text evidence="6">The sequence shown here is derived from an EMBL/GenBank/DDBJ whole genome shotgun (WGS) entry which is preliminary data.</text>
</comment>
<comment type="similarity">
    <text evidence="1 5">Belongs to the DNA glycosylase MPG family.</text>
</comment>
<dbReference type="GO" id="GO:0003677">
    <property type="term" value="F:DNA binding"/>
    <property type="evidence" value="ECO:0007669"/>
    <property type="project" value="InterPro"/>
</dbReference>
<protein>
    <recommendedName>
        <fullName evidence="5">Putative 3-methyladenine DNA glycosylase</fullName>
        <ecNumber evidence="5">3.2.2.-</ecNumber>
    </recommendedName>
</protein>
<accession>A0A4U3KQA0</accession>
<dbReference type="InterPro" id="IPR003180">
    <property type="entry name" value="MPG"/>
</dbReference>
<dbReference type="Gene3D" id="3.10.300.10">
    <property type="entry name" value="Methylpurine-DNA glycosylase (MPG)"/>
    <property type="match status" value="1"/>
</dbReference>
<dbReference type="SUPFAM" id="SSF50486">
    <property type="entry name" value="FMT C-terminal domain-like"/>
    <property type="match status" value="1"/>
</dbReference>
<reference evidence="6 7" key="1">
    <citation type="submission" date="2019-05" db="EMBL/GenBank/DDBJ databases">
        <title>Panacibacter sp. strain 17mud1-8 Genome sequencing and assembly.</title>
        <authorList>
            <person name="Chhetri G."/>
        </authorList>
    </citation>
    <scope>NUCLEOTIDE SEQUENCE [LARGE SCALE GENOMIC DNA]</scope>
    <source>
        <strain evidence="6 7">17mud1-8</strain>
    </source>
</reference>
<dbReference type="Pfam" id="PF02245">
    <property type="entry name" value="Pur_DNA_glyco"/>
    <property type="match status" value="1"/>
</dbReference>
<keyword evidence="3 5" id="KW-0378">Hydrolase</keyword>
<dbReference type="OrthoDB" id="9794313at2"/>
<dbReference type="NCBIfam" id="TIGR00567">
    <property type="entry name" value="3mg"/>
    <property type="match status" value="1"/>
</dbReference>
<dbReference type="PANTHER" id="PTHR10429:SF0">
    <property type="entry name" value="DNA-3-METHYLADENINE GLYCOSYLASE"/>
    <property type="match status" value="1"/>
</dbReference>
<dbReference type="GO" id="GO:0006284">
    <property type="term" value="P:base-excision repair"/>
    <property type="evidence" value="ECO:0007669"/>
    <property type="project" value="InterPro"/>
</dbReference>
<evidence type="ECO:0000256" key="2">
    <source>
        <dbReference type="ARBA" id="ARBA00022763"/>
    </source>
</evidence>
<dbReference type="GO" id="GO:0003905">
    <property type="term" value="F:alkylbase DNA N-glycosylase activity"/>
    <property type="evidence" value="ECO:0007669"/>
    <property type="project" value="InterPro"/>
</dbReference>
<dbReference type="Proteomes" id="UP000305848">
    <property type="component" value="Unassembled WGS sequence"/>
</dbReference>
<dbReference type="CDD" id="cd00540">
    <property type="entry name" value="AAG"/>
    <property type="match status" value="1"/>
</dbReference>
<sequence>MQLPEGWQKLPASFYNRNDVVQIARELLNKILVSCFNGIFTAGRIVETEAYRGIVDKASHAFGGRRTNRTEIMYGEGGKAYVYFCYGMHHLFNVVTNTADVPHAVLIRALEPMMGIEEMLLRTGKKKVDYTLTKGPGNVAKALGINVKHTACSLLGNALFIADDGVVLQGENIIATPRIGVDYAGEDALLPYRFYIQNNKYVSGKKKDNLGRNI</sequence>
<name>A0A4U3KQA0_9BACT</name>
<dbReference type="InterPro" id="IPR011034">
    <property type="entry name" value="Formyl_transferase-like_C_sf"/>
</dbReference>
<evidence type="ECO:0000313" key="7">
    <source>
        <dbReference type="Proteomes" id="UP000305848"/>
    </source>
</evidence>
<evidence type="ECO:0000256" key="3">
    <source>
        <dbReference type="ARBA" id="ARBA00022801"/>
    </source>
</evidence>
<keyword evidence="2 5" id="KW-0227">DNA damage</keyword>
<keyword evidence="4 5" id="KW-0234">DNA repair</keyword>
<evidence type="ECO:0000256" key="1">
    <source>
        <dbReference type="ARBA" id="ARBA00009232"/>
    </source>
</evidence>
<keyword evidence="7" id="KW-1185">Reference proteome</keyword>
<dbReference type="PANTHER" id="PTHR10429">
    <property type="entry name" value="DNA-3-METHYLADENINE GLYCOSYLASE"/>
    <property type="match status" value="1"/>
</dbReference>
<dbReference type="AlphaFoldDB" id="A0A4U3KQA0"/>
<evidence type="ECO:0000256" key="5">
    <source>
        <dbReference type="HAMAP-Rule" id="MF_00527"/>
    </source>
</evidence>
<dbReference type="EC" id="3.2.2.-" evidence="5"/>
<dbReference type="InterPro" id="IPR036995">
    <property type="entry name" value="MPG_sf"/>
</dbReference>
<evidence type="ECO:0000256" key="4">
    <source>
        <dbReference type="ARBA" id="ARBA00023204"/>
    </source>
</evidence>
<proteinExistence type="inferred from homology"/>
<gene>
    <name evidence="6" type="ORF">FC093_22550</name>
</gene>